<evidence type="ECO:0000313" key="3">
    <source>
        <dbReference type="EMBL" id="RZQ61682.1"/>
    </source>
</evidence>
<feature type="compositionally biased region" description="Low complexity" evidence="1">
    <location>
        <begin position="140"/>
        <end position="149"/>
    </location>
</feature>
<evidence type="ECO:0000256" key="1">
    <source>
        <dbReference type="SAM" id="MobiDB-lite"/>
    </source>
</evidence>
<gene>
    <name evidence="3" type="ORF">EWH70_22230</name>
</gene>
<name>A0A4Q7J4T6_9PSEU</name>
<dbReference type="Gene3D" id="2.60.40.1890">
    <property type="entry name" value="PCu(A)C copper chaperone"/>
    <property type="match status" value="1"/>
</dbReference>
<dbReference type="AlphaFoldDB" id="A0A4Q7J4T6"/>
<dbReference type="EMBL" id="SFCC01000011">
    <property type="protein sequence ID" value="RZQ61682.1"/>
    <property type="molecule type" value="Genomic_DNA"/>
</dbReference>
<accession>A0A4Q7J4T6</accession>
<feature type="chain" id="PRO_5039473362" description="Copper chaperone PCu(A)C" evidence="2">
    <location>
        <begin position="24"/>
        <end position="212"/>
    </location>
</feature>
<keyword evidence="2" id="KW-0732">Signal</keyword>
<evidence type="ECO:0000256" key="2">
    <source>
        <dbReference type="SAM" id="SignalP"/>
    </source>
</evidence>
<dbReference type="RefSeq" id="WP_130477414.1">
    <property type="nucleotide sequence ID" value="NZ_SFCC01000011.1"/>
</dbReference>
<protein>
    <recommendedName>
        <fullName evidence="5">Copper chaperone PCu(A)C</fullName>
    </recommendedName>
</protein>
<dbReference type="InterPro" id="IPR036182">
    <property type="entry name" value="PCuAC_sf"/>
</dbReference>
<reference evidence="3 4" key="1">
    <citation type="submission" date="2019-02" db="EMBL/GenBank/DDBJ databases">
        <title>Draft genome sequence of Amycolatopsis sp. 8-3EHSu isolated from roots of Suaeda maritima.</title>
        <authorList>
            <person name="Duangmal K."/>
            <person name="Chantavorakit T."/>
        </authorList>
    </citation>
    <scope>NUCLEOTIDE SEQUENCE [LARGE SCALE GENOMIC DNA]</scope>
    <source>
        <strain evidence="3 4">8-3EHSu</strain>
    </source>
</reference>
<keyword evidence="4" id="KW-1185">Reference proteome</keyword>
<feature type="region of interest" description="Disordered" evidence="1">
    <location>
        <begin position="123"/>
        <end position="150"/>
    </location>
</feature>
<evidence type="ECO:0008006" key="5">
    <source>
        <dbReference type="Google" id="ProtNLM"/>
    </source>
</evidence>
<proteinExistence type="predicted"/>
<comment type="caution">
    <text evidence="3">The sequence shown here is derived from an EMBL/GenBank/DDBJ whole genome shotgun (WGS) entry which is preliminary data.</text>
</comment>
<evidence type="ECO:0000313" key="4">
    <source>
        <dbReference type="Proteomes" id="UP000292003"/>
    </source>
</evidence>
<feature type="compositionally biased region" description="Basic and acidic residues" evidence="1">
    <location>
        <begin position="194"/>
        <end position="212"/>
    </location>
</feature>
<feature type="region of interest" description="Disordered" evidence="1">
    <location>
        <begin position="185"/>
        <end position="212"/>
    </location>
</feature>
<feature type="signal peptide" evidence="2">
    <location>
        <begin position="1"/>
        <end position="23"/>
    </location>
</feature>
<organism evidence="3 4">
    <name type="scientific">Amycolatopsis suaedae</name>
    <dbReference type="NCBI Taxonomy" id="2510978"/>
    <lineage>
        <taxon>Bacteria</taxon>
        <taxon>Bacillati</taxon>
        <taxon>Actinomycetota</taxon>
        <taxon>Actinomycetes</taxon>
        <taxon>Pseudonocardiales</taxon>
        <taxon>Pseudonocardiaceae</taxon>
        <taxon>Amycolatopsis</taxon>
    </lineage>
</organism>
<dbReference type="PROSITE" id="PS51257">
    <property type="entry name" value="PROKAR_LIPOPROTEIN"/>
    <property type="match status" value="1"/>
</dbReference>
<dbReference type="OrthoDB" id="5188566at2"/>
<dbReference type="Proteomes" id="UP000292003">
    <property type="component" value="Unassembled WGS sequence"/>
</dbReference>
<sequence>MGQQKRRILTSAVLGLGAALVVAGCGAGQITQTDTQEPAVNGAFAQVGRLVVRDASLAFPTGEHGVYPPGSNAPLKLTIINQGATDDELLSIQAQGAQPQVAYEGSRAVVAGATLRIENTAETQAEHAGHQPAQPPTGEAPPAGEEGTQVGKARAVVQGLTNGLYPGQILQVTLNFRDAGPVTIGVPIGHSTRPRPEAPEGEHGGHGAPEQH</sequence>